<keyword evidence="3" id="KW-1185">Reference proteome</keyword>
<evidence type="ECO:0000256" key="1">
    <source>
        <dbReference type="SAM" id="SignalP"/>
    </source>
</evidence>
<feature type="chain" id="PRO_5037173608" description="Secreted protein" evidence="1">
    <location>
        <begin position="25"/>
        <end position="86"/>
    </location>
</feature>
<gene>
    <name evidence="2" type="ORF">I2501_03070</name>
</gene>
<evidence type="ECO:0000313" key="3">
    <source>
        <dbReference type="Proteomes" id="UP000657385"/>
    </source>
</evidence>
<dbReference type="RefSeq" id="WP_196192175.1">
    <property type="nucleotide sequence ID" value="NZ_JADPRT010000001.1"/>
</dbReference>
<accession>A0A931B507</accession>
<protein>
    <recommendedName>
        <fullName evidence="4">Secreted protein</fullName>
    </recommendedName>
</protein>
<evidence type="ECO:0000313" key="2">
    <source>
        <dbReference type="EMBL" id="MBF9067020.1"/>
    </source>
</evidence>
<keyword evidence="1" id="KW-0732">Signal</keyword>
<name>A0A931B507_9ACTN</name>
<sequence>MKKIITAAVLATAALATAAPAAHADNDSNFGPGVNAANNWNFSAAAVCFQELAVVPVGGAWTGEAKNLCSNGNVIDHAAGGLGLPG</sequence>
<organism evidence="2 3">
    <name type="scientific">Streptacidiphilus fuscans</name>
    <dbReference type="NCBI Taxonomy" id="2789292"/>
    <lineage>
        <taxon>Bacteria</taxon>
        <taxon>Bacillati</taxon>
        <taxon>Actinomycetota</taxon>
        <taxon>Actinomycetes</taxon>
        <taxon>Kitasatosporales</taxon>
        <taxon>Streptomycetaceae</taxon>
        <taxon>Streptacidiphilus</taxon>
    </lineage>
</organism>
<dbReference type="AlphaFoldDB" id="A0A931B507"/>
<feature type="signal peptide" evidence="1">
    <location>
        <begin position="1"/>
        <end position="24"/>
    </location>
</feature>
<dbReference type="EMBL" id="JADPRT010000001">
    <property type="protein sequence ID" value="MBF9067020.1"/>
    <property type="molecule type" value="Genomic_DNA"/>
</dbReference>
<reference evidence="2" key="1">
    <citation type="submission" date="2020-11" db="EMBL/GenBank/DDBJ databases">
        <title>Isolation and identification of active actinomycetes.</title>
        <authorList>
            <person name="Yu B."/>
        </authorList>
    </citation>
    <scope>NUCLEOTIDE SEQUENCE</scope>
    <source>
        <strain evidence="2">NEAU-YB345</strain>
    </source>
</reference>
<proteinExistence type="predicted"/>
<dbReference type="Proteomes" id="UP000657385">
    <property type="component" value="Unassembled WGS sequence"/>
</dbReference>
<comment type="caution">
    <text evidence="2">The sequence shown here is derived from an EMBL/GenBank/DDBJ whole genome shotgun (WGS) entry which is preliminary data.</text>
</comment>
<evidence type="ECO:0008006" key="4">
    <source>
        <dbReference type="Google" id="ProtNLM"/>
    </source>
</evidence>